<name>A0A9N8DCL2_9STRA</name>
<keyword evidence="4" id="KW-1185">Reference proteome</keyword>
<dbReference type="Gene3D" id="3.10.20.90">
    <property type="entry name" value="Phosphatidylinositol 3-kinase Catalytic Subunit, Chain A, domain 1"/>
    <property type="match status" value="1"/>
</dbReference>
<dbReference type="InterPro" id="IPR022617">
    <property type="entry name" value="Rad60/SUMO-like_dom"/>
</dbReference>
<reference evidence="3" key="1">
    <citation type="submission" date="2020-06" db="EMBL/GenBank/DDBJ databases">
        <authorList>
            <consortium name="Plant Systems Biology data submission"/>
        </authorList>
    </citation>
    <scope>NUCLEOTIDE SEQUENCE</scope>
    <source>
        <strain evidence="3">D6</strain>
    </source>
</reference>
<sequence length="333" mass="38177">MSSSLLNNNDNQSFQIPSNLQAGCMRAYEWSQELTARVIKGYLQFMKLKLQLEDWDATQLSPTPGVDKVWHQHLLHPVHYAKACQDYTSGHIIDHNPDGGLNVAAWMKRLRNTEMCLKTLLGRNKMDQMIWSFLYIHDKEDDDESEEEETDRKKPRLSRSEDDGMVSFEIRHATRAGPTKTFRVNCNTPFASSFSDFPSNKRNNLNYFFGNKLVNGGDTPNGIGMESVCQRTGERKHHTMKAVPPLTSSTRNQTLPVTIIVMDQTGEKTFLKLKRNTEMHTVFQTYGTRKGVEDLNNLVFLLDSERIDPWQTCTTLELDDQDEIFCLLQMAGC</sequence>
<comment type="caution">
    <text evidence="3">The sequence shown here is derived from an EMBL/GenBank/DDBJ whole genome shotgun (WGS) entry which is preliminary data.</text>
</comment>
<dbReference type="OrthoDB" id="57096at2759"/>
<accession>A0A9N8DCL2</accession>
<dbReference type="Proteomes" id="UP001153069">
    <property type="component" value="Unassembled WGS sequence"/>
</dbReference>
<gene>
    <name evidence="3" type="ORF">SEMRO_16_G011900.1</name>
</gene>
<dbReference type="EMBL" id="CAICTM010000016">
    <property type="protein sequence ID" value="CAB9497239.1"/>
    <property type="molecule type" value="Genomic_DNA"/>
</dbReference>
<evidence type="ECO:0000313" key="3">
    <source>
        <dbReference type="EMBL" id="CAB9497239.1"/>
    </source>
</evidence>
<dbReference type="InterPro" id="IPR029071">
    <property type="entry name" value="Ubiquitin-like_domsf"/>
</dbReference>
<organism evidence="3 4">
    <name type="scientific">Seminavis robusta</name>
    <dbReference type="NCBI Taxonomy" id="568900"/>
    <lineage>
        <taxon>Eukaryota</taxon>
        <taxon>Sar</taxon>
        <taxon>Stramenopiles</taxon>
        <taxon>Ochrophyta</taxon>
        <taxon>Bacillariophyta</taxon>
        <taxon>Bacillariophyceae</taxon>
        <taxon>Bacillariophycidae</taxon>
        <taxon>Naviculales</taxon>
        <taxon>Naviculaceae</taxon>
        <taxon>Seminavis</taxon>
    </lineage>
</organism>
<evidence type="ECO:0000259" key="2">
    <source>
        <dbReference type="Pfam" id="PF11976"/>
    </source>
</evidence>
<feature type="domain" description="Rad60/SUMO-like" evidence="2">
    <location>
        <begin position="258"/>
        <end position="324"/>
    </location>
</feature>
<evidence type="ECO:0000313" key="4">
    <source>
        <dbReference type="Proteomes" id="UP001153069"/>
    </source>
</evidence>
<dbReference type="SUPFAM" id="SSF54236">
    <property type="entry name" value="Ubiquitin-like"/>
    <property type="match status" value="1"/>
</dbReference>
<dbReference type="Pfam" id="PF11976">
    <property type="entry name" value="Rad60-SLD"/>
    <property type="match status" value="1"/>
</dbReference>
<dbReference type="PANTHER" id="PTHR10562">
    <property type="entry name" value="SMALL UBIQUITIN-RELATED MODIFIER"/>
    <property type="match status" value="1"/>
</dbReference>
<proteinExistence type="predicted"/>
<feature type="region of interest" description="Disordered" evidence="1">
    <location>
        <begin position="142"/>
        <end position="165"/>
    </location>
</feature>
<dbReference type="AlphaFoldDB" id="A0A9N8DCL2"/>
<protein>
    <submittedName>
        <fullName evidence="3">Smt3 suppressor of mif two 3 homolog</fullName>
    </submittedName>
</protein>
<evidence type="ECO:0000256" key="1">
    <source>
        <dbReference type="SAM" id="MobiDB-lite"/>
    </source>
</evidence>